<reference evidence="1" key="1">
    <citation type="journal article" date="2019" name="bioRxiv">
        <title>The Genome of the Zebra Mussel, Dreissena polymorpha: A Resource for Invasive Species Research.</title>
        <authorList>
            <person name="McCartney M.A."/>
            <person name="Auch B."/>
            <person name="Kono T."/>
            <person name="Mallez S."/>
            <person name="Zhang Y."/>
            <person name="Obille A."/>
            <person name="Becker A."/>
            <person name="Abrahante J.E."/>
            <person name="Garbe J."/>
            <person name="Badalamenti J.P."/>
            <person name="Herman A."/>
            <person name="Mangelson H."/>
            <person name="Liachko I."/>
            <person name="Sullivan S."/>
            <person name="Sone E.D."/>
            <person name="Koren S."/>
            <person name="Silverstein K.A.T."/>
            <person name="Beckman K.B."/>
            <person name="Gohl D.M."/>
        </authorList>
    </citation>
    <scope>NUCLEOTIDE SEQUENCE</scope>
    <source>
        <strain evidence="1">Duluth1</strain>
        <tissue evidence="1">Whole animal</tissue>
    </source>
</reference>
<evidence type="ECO:0000313" key="2">
    <source>
        <dbReference type="Proteomes" id="UP000828390"/>
    </source>
</evidence>
<evidence type="ECO:0000313" key="1">
    <source>
        <dbReference type="EMBL" id="KAH3746619.1"/>
    </source>
</evidence>
<keyword evidence="2" id="KW-1185">Reference proteome</keyword>
<protein>
    <submittedName>
        <fullName evidence="1">Uncharacterized protein</fullName>
    </submittedName>
</protein>
<comment type="caution">
    <text evidence="1">The sequence shown here is derived from an EMBL/GenBank/DDBJ whole genome shotgun (WGS) entry which is preliminary data.</text>
</comment>
<accession>A0A9D4I3D6</accession>
<proteinExistence type="predicted"/>
<gene>
    <name evidence="1" type="ORF">DPMN_181028</name>
</gene>
<sequence>MLKRAGTLDGVFRHAPTGAFDHDLFTLIWGPTVAALSFVFDKSSDEAIIAKAISGFR</sequence>
<organism evidence="1 2">
    <name type="scientific">Dreissena polymorpha</name>
    <name type="common">Zebra mussel</name>
    <name type="synonym">Mytilus polymorpha</name>
    <dbReference type="NCBI Taxonomy" id="45954"/>
    <lineage>
        <taxon>Eukaryota</taxon>
        <taxon>Metazoa</taxon>
        <taxon>Spiralia</taxon>
        <taxon>Lophotrochozoa</taxon>
        <taxon>Mollusca</taxon>
        <taxon>Bivalvia</taxon>
        <taxon>Autobranchia</taxon>
        <taxon>Heteroconchia</taxon>
        <taxon>Euheterodonta</taxon>
        <taxon>Imparidentia</taxon>
        <taxon>Neoheterodontei</taxon>
        <taxon>Myida</taxon>
        <taxon>Dreissenoidea</taxon>
        <taxon>Dreissenidae</taxon>
        <taxon>Dreissena</taxon>
    </lineage>
</organism>
<name>A0A9D4I3D6_DREPO</name>
<dbReference type="Proteomes" id="UP000828390">
    <property type="component" value="Unassembled WGS sequence"/>
</dbReference>
<reference evidence="1" key="2">
    <citation type="submission" date="2020-11" db="EMBL/GenBank/DDBJ databases">
        <authorList>
            <person name="McCartney M.A."/>
            <person name="Auch B."/>
            <person name="Kono T."/>
            <person name="Mallez S."/>
            <person name="Becker A."/>
            <person name="Gohl D.M."/>
            <person name="Silverstein K.A.T."/>
            <person name="Koren S."/>
            <person name="Bechman K.B."/>
            <person name="Herman A."/>
            <person name="Abrahante J.E."/>
            <person name="Garbe J."/>
        </authorList>
    </citation>
    <scope>NUCLEOTIDE SEQUENCE</scope>
    <source>
        <strain evidence="1">Duluth1</strain>
        <tissue evidence="1">Whole animal</tissue>
    </source>
</reference>
<dbReference type="AlphaFoldDB" id="A0A9D4I3D6"/>
<dbReference type="EMBL" id="JAIWYP010000010">
    <property type="protein sequence ID" value="KAH3746619.1"/>
    <property type="molecule type" value="Genomic_DNA"/>
</dbReference>